<dbReference type="Proteomes" id="UP000403266">
    <property type="component" value="Unassembled WGS sequence"/>
</dbReference>
<dbReference type="EMBL" id="VOSK01000239">
    <property type="protein sequence ID" value="MPR29527.1"/>
    <property type="molecule type" value="Genomic_DNA"/>
</dbReference>
<dbReference type="AlphaFoldDB" id="A0A5N7MR92"/>
<gene>
    <name evidence="1" type="ORF">FS320_31675</name>
</gene>
<organism evidence="1 2">
    <name type="scientific">Microvirga tunisiensis</name>
    <dbReference type="NCBI Taxonomy" id="2108360"/>
    <lineage>
        <taxon>Bacteria</taxon>
        <taxon>Pseudomonadati</taxon>
        <taxon>Pseudomonadota</taxon>
        <taxon>Alphaproteobacteria</taxon>
        <taxon>Hyphomicrobiales</taxon>
        <taxon>Methylobacteriaceae</taxon>
        <taxon>Microvirga</taxon>
    </lineage>
</organism>
<evidence type="ECO:0000313" key="2">
    <source>
        <dbReference type="Proteomes" id="UP000403266"/>
    </source>
</evidence>
<sequence length="62" mass="6965">MQELDTIDLPDGRRGTVVHVSSNHAMIIVEVGSELIDYTIEENGLKEIARITVAQRDTQTVW</sequence>
<keyword evidence="2" id="KW-1185">Reference proteome</keyword>
<dbReference type="OrthoDB" id="8021008at2"/>
<reference evidence="1 2" key="1">
    <citation type="journal article" date="2019" name="Syst. Appl. Microbiol.">
        <title>Microvirga tunisiensis sp. nov., a root nodule symbiotic bacterium isolated from Lupinus micranthus and L. luteus grown in Northern Tunisia.</title>
        <authorList>
            <person name="Msaddak A."/>
            <person name="Rejili M."/>
            <person name="Duran D."/>
            <person name="Mars M."/>
            <person name="Palacios J.M."/>
            <person name="Ruiz-Argueso T."/>
            <person name="Rey L."/>
            <person name="Imperial J."/>
        </authorList>
    </citation>
    <scope>NUCLEOTIDE SEQUENCE [LARGE SCALE GENOMIC DNA]</scope>
    <source>
        <strain evidence="1 2">Lmie10</strain>
    </source>
</reference>
<accession>A0A5N7MR92</accession>
<evidence type="ECO:0000313" key="1">
    <source>
        <dbReference type="EMBL" id="MPR29527.1"/>
    </source>
</evidence>
<name>A0A5N7MR92_9HYPH</name>
<comment type="caution">
    <text evidence="1">The sequence shown here is derived from an EMBL/GenBank/DDBJ whole genome shotgun (WGS) entry which is preliminary data.</text>
</comment>
<dbReference type="RefSeq" id="WP_152716424.1">
    <property type="nucleotide sequence ID" value="NZ_VOSJ01000259.1"/>
</dbReference>
<protein>
    <submittedName>
        <fullName evidence="1">Uncharacterized protein</fullName>
    </submittedName>
</protein>
<proteinExistence type="predicted"/>